<dbReference type="PROSITE" id="PS50263">
    <property type="entry name" value="CN_HYDROLASE"/>
    <property type="match status" value="1"/>
</dbReference>
<comment type="caution">
    <text evidence="3">The sequence shown here is derived from an EMBL/GenBank/DDBJ whole genome shotgun (WGS) entry which is preliminary data.</text>
</comment>
<keyword evidence="4" id="KW-1185">Reference proteome</keyword>
<dbReference type="GO" id="GO:0000257">
    <property type="term" value="F:nitrilase activity"/>
    <property type="evidence" value="ECO:0007669"/>
    <property type="project" value="UniProtKB-ARBA"/>
</dbReference>
<evidence type="ECO:0000313" key="3">
    <source>
        <dbReference type="EMBL" id="RJS46517.1"/>
    </source>
</evidence>
<comment type="similarity">
    <text evidence="1">Belongs to the carbon-nitrogen hydrolase superfamily. Nitrilase family.</text>
</comment>
<keyword evidence="3" id="KW-0378">Hydrolase</keyword>
<dbReference type="PANTHER" id="PTHR46044:SF1">
    <property type="entry name" value="CN HYDROLASE DOMAIN-CONTAINING PROTEIN"/>
    <property type="match status" value="1"/>
</dbReference>
<organism evidence="3 4">
    <name type="scientific">Nocardioides cavernaquae</name>
    <dbReference type="NCBI Taxonomy" id="2321396"/>
    <lineage>
        <taxon>Bacteria</taxon>
        <taxon>Bacillati</taxon>
        <taxon>Actinomycetota</taxon>
        <taxon>Actinomycetes</taxon>
        <taxon>Propionibacteriales</taxon>
        <taxon>Nocardioidaceae</taxon>
        <taxon>Nocardioides</taxon>
    </lineage>
</organism>
<evidence type="ECO:0000256" key="1">
    <source>
        <dbReference type="ARBA" id="ARBA00008129"/>
    </source>
</evidence>
<dbReference type="InterPro" id="IPR036526">
    <property type="entry name" value="C-N_Hydrolase_sf"/>
</dbReference>
<dbReference type="RefSeq" id="WP_120060488.1">
    <property type="nucleotide sequence ID" value="NZ_QYRP01000002.1"/>
</dbReference>
<protein>
    <submittedName>
        <fullName evidence="3">Carbon-nitrogen hydrolase family protein</fullName>
    </submittedName>
</protein>
<dbReference type="Proteomes" id="UP000276542">
    <property type="component" value="Unassembled WGS sequence"/>
</dbReference>
<dbReference type="OrthoDB" id="9811121at2"/>
<dbReference type="InterPro" id="IPR003010">
    <property type="entry name" value="C-N_Hydrolase"/>
</dbReference>
<gene>
    <name evidence="3" type="ORF">D4739_10040</name>
</gene>
<accession>A0A3A5HFE5</accession>
<dbReference type="Gene3D" id="3.60.110.10">
    <property type="entry name" value="Carbon-nitrogen hydrolase"/>
    <property type="match status" value="1"/>
</dbReference>
<proteinExistence type="inferred from homology"/>
<dbReference type="PROSITE" id="PS00921">
    <property type="entry name" value="NITRIL_CHT_2"/>
    <property type="match status" value="1"/>
</dbReference>
<sequence>MTLKVAAAQYAPVFLDKAATLDKLEQVAREAGAQGVGLLVFPETFVPAYPDWVWRAKPWDRDSQDLYARLLEESVEVPGPDAERLGRVARVNGLWLVVGVNERVGSTLCNTLLWFAPDGSLAHLHRKLMPTGGERLVHGYGDGSTLRVLETPIGRLGGLICWENYMPLARAALYDQGIEVYVAPTWDTSDVWVPTLQHIAKEGRCFVIGACQAIRGADIPADVPARGLWQDDEWLARGLSTIVAPGGSVIAGPLEEKEGLVVATIDVTAAARGRMTFDPTGHYARPDVLSLRVDTTPRAPVQFGAVSGPEHGEPAKPPTP</sequence>
<dbReference type="PANTHER" id="PTHR46044">
    <property type="entry name" value="NITRILASE"/>
    <property type="match status" value="1"/>
</dbReference>
<dbReference type="AlphaFoldDB" id="A0A3A5HFE5"/>
<evidence type="ECO:0000259" key="2">
    <source>
        <dbReference type="PROSITE" id="PS50263"/>
    </source>
</evidence>
<evidence type="ECO:0000313" key="4">
    <source>
        <dbReference type="Proteomes" id="UP000276542"/>
    </source>
</evidence>
<dbReference type="InterPro" id="IPR044149">
    <property type="entry name" value="Nitrilases_CHs"/>
</dbReference>
<name>A0A3A5HFE5_9ACTN</name>
<dbReference type="EMBL" id="QYRP01000002">
    <property type="protein sequence ID" value="RJS46517.1"/>
    <property type="molecule type" value="Genomic_DNA"/>
</dbReference>
<reference evidence="4" key="1">
    <citation type="submission" date="2018-09" db="EMBL/GenBank/DDBJ databases">
        <authorList>
            <person name="Zhu H."/>
        </authorList>
    </citation>
    <scope>NUCLEOTIDE SEQUENCE [LARGE SCALE GENOMIC DNA]</scope>
    <source>
        <strain evidence="4">K1W22B-1</strain>
    </source>
</reference>
<dbReference type="SUPFAM" id="SSF56317">
    <property type="entry name" value="Carbon-nitrogen hydrolase"/>
    <property type="match status" value="1"/>
</dbReference>
<dbReference type="Pfam" id="PF00795">
    <property type="entry name" value="CN_hydrolase"/>
    <property type="match status" value="1"/>
</dbReference>
<dbReference type="InterPro" id="IPR000132">
    <property type="entry name" value="Nitrilase/CN_hydratase_CS"/>
</dbReference>
<dbReference type="CDD" id="cd07564">
    <property type="entry name" value="nitrilases_CHs"/>
    <property type="match status" value="1"/>
</dbReference>
<feature type="domain" description="CN hydrolase" evidence="2">
    <location>
        <begin position="3"/>
        <end position="267"/>
    </location>
</feature>